<dbReference type="RefSeq" id="WP_053543982.1">
    <property type="nucleotide sequence ID" value="NZ_CP009220.1"/>
</dbReference>
<gene>
    <name evidence="1" type="ORF">CDES_01735</name>
</gene>
<keyword evidence="2" id="KW-1185">Reference proteome</keyword>
<accession>A0A0M4CHN6</accession>
<organism evidence="1 2">
    <name type="scientific">Corynebacterium deserti GIMN1.010</name>
    <dbReference type="NCBI Taxonomy" id="931089"/>
    <lineage>
        <taxon>Bacteria</taxon>
        <taxon>Bacillati</taxon>
        <taxon>Actinomycetota</taxon>
        <taxon>Actinomycetes</taxon>
        <taxon>Mycobacteriales</taxon>
        <taxon>Corynebacteriaceae</taxon>
        <taxon>Corynebacterium</taxon>
    </lineage>
</organism>
<evidence type="ECO:0000313" key="1">
    <source>
        <dbReference type="EMBL" id="ALC04814.1"/>
    </source>
</evidence>
<name>A0A0M4CHN6_9CORY</name>
<dbReference type="KEGG" id="cdx:CDES_01735"/>
<dbReference type="PATRIC" id="fig|931089.4.peg.351"/>
<evidence type="ECO:0000313" key="2">
    <source>
        <dbReference type="Proteomes" id="UP000068067"/>
    </source>
</evidence>
<proteinExistence type="predicted"/>
<dbReference type="EMBL" id="CP009220">
    <property type="protein sequence ID" value="ALC04814.1"/>
    <property type="molecule type" value="Genomic_DNA"/>
</dbReference>
<dbReference type="OrthoDB" id="2962349at2"/>
<dbReference type="AlphaFoldDB" id="A0A0M4CHN6"/>
<sequence>MTLTSAQLDAVIAATRHIPEANFTAYRGGYPQEISTALIDAVFSIRAQYDSATPGRGVRNRVQAFRSANPGVINDLSALVELGTERVAQIMGQGKTGRRLKAGAVLEAAAGYVAIGVNSADDFHGLDSVTAKRIYTGVQGLGYVTFEYFTMLLGIPGVKVDVMIKRFITEALSTAGLESVNEQTVRQLVVEAHGATGLGEDLTYFEHAIWLSQSRPSDD</sequence>
<protein>
    <submittedName>
        <fullName evidence="1">Uncharacterized protein</fullName>
    </submittedName>
</protein>
<dbReference type="STRING" id="931089.CDES_01735"/>
<reference evidence="1 2" key="1">
    <citation type="submission" date="2014-08" db="EMBL/GenBank/DDBJ databases">
        <title>Complete genome sequence of Corynebacterium deserti GIMN1.010 (=DSM 45689), isolated from desert sand in western China.</title>
        <authorList>
            <person name="Ruckert C."/>
            <person name="Albersmeier A."/>
            <person name="Kalinowski J."/>
        </authorList>
    </citation>
    <scope>NUCLEOTIDE SEQUENCE [LARGE SCALE GENOMIC DNA]</scope>
    <source>
        <strain evidence="1 2">GIMN1.010</strain>
    </source>
</reference>
<dbReference type="Proteomes" id="UP000068067">
    <property type="component" value="Chromosome"/>
</dbReference>